<name>A0A068UCF8_COFCA</name>
<reference evidence="4" key="1">
    <citation type="journal article" date="2014" name="Science">
        <title>The coffee genome provides insight into the convergent evolution of caffeine biosynthesis.</title>
        <authorList>
            <person name="Denoeud F."/>
            <person name="Carretero-Paulet L."/>
            <person name="Dereeper A."/>
            <person name="Droc G."/>
            <person name="Guyot R."/>
            <person name="Pietrella M."/>
            <person name="Zheng C."/>
            <person name="Alberti A."/>
            <person name="Anthony F."/>
            <person name="Aprea G."/>
            <person name="Aury J.M."/>
            <person name="Bento P."/>
            <person name="Bernard M."/>
            <person name="Bocs S."/>
            <person name="Campa C."/>
            <person name="Cenci A."/>
            <person name="Combes M.C."/>
            <person name="Crouzillat D."/>
            <person name="Da Silva C."/>
            <person name="Daddiego L."/>
            <person name="De Bellis F."/>
            <person name="Dussert S."/>
            <person name="Garsmeur O."/>
            <person name="Gayraud T."/>
            <person name="Guignon V."/>
            <person name="Jahn K."/>
            <person name="Jamilloux V."/>
            <person name="Joet T."/>
            <person name="Labadie K."/>
            <person name="Lan T."/>
            <person name="Leclercq J."/>
            <person name="Lepelley M."/>
            <person name="Leroy T."/>
            <person name="Li L.T."/>
            <person name="Librado P."/>
            <person name="Lopez L."/>
            <person name="Munoz A."/>
            <person name="Noel B."/>
            <person name="Pallavicini A."/>
            <person name="Perrotta G."/>
            <person name="Poncet V."/>
            <person name="Pot D."/>
            <person name="Priyono X."/>
            <person name="Rigoreau M."/>
            <person name="Rouard M."/>
            <person name="Rozas J."/>
            <person name="Tranchant-Dubreuil C."/>
            <person name="VanBuren R."/>
            <person name="Zhang Q."/>
            <person name="Andrade A.C."/>
            <person name="Argout X."/>
            <person name="Bertrand B."/>
            <person name="de Kochko A."/>
            <person name="Graziosi G."/>
            <person name="Henry R.J."/>
            <person name="Jayarama X."/>
            <person name="Ming R."/>
            <person name="Nagai C."/>
            <person name="Rounsley S."/>
            <person name="Sankoff D."/>
            <person name="Giuliano G."/>
            <person name="Albert V.A."/>
            <person name="Wincker P."/>
            <person name="Lashermes P."/>
        </authorList>
    </citation>
    <scope>NUCLEOTIDE SEQUENCE [LARGE SCALE GENOMIC DNA]</scope>
    <source>
        <strain evidence="4">cv. DH200-94</strain>
    </source>
</reference>
<sequence length="110" mass="12902">MSFEISIWPAEGYYLFKVFTKHVFPPWGHKFLLSFQVYCIYPHELPKAKCKTKVCCGNICLNILRRDRNSVLNINTVIYGQYHLFTEPNSKDPLNHDAAAELRDNPKLFH</sequence>
<evidence type="ECO:0000256" key="1">
    <source>
        <dbReference type="SAM" id="MobiDB-lite"/>
    </source>
</evidence>
<dbReference type="Proteomes" id="UP000295252">
    <property type="component" value="Chromosome VIII"/>
</dbReference>
<dbReference type="AlphaFoldDB" id="A0A068UCF8"/>
<keyword evidence="4" id="KW-1185">Reference proteome</keyword>
<evidence type="ECO:0000313" key="3">
    <source>
        <dbReference type="EMBL" id="CDP06205.1"/>
    </source>
</evidence>
<dbReference type="PROSITE" id="PS50127">
    <property type="entry name" value="UBC_2"/>
    <property type="match status" value="1"/>
</dbReference>
<feature type="domain" description="UBC core" evidence="2">
    <location>
        <begin position="1"/>
        <end position="110"/>
    </location>
</feature>
<dbReference type="STRING" id="49390.A0A068UCF8"/>
<feature type="region of interest" description="Disordered" evidence="1">
    <location>
        <begin position="88"/>
        <end position="110"/>
    </location>
</feature>
<dbReference type="OMA" id="CIYPHEL"/>
<evidence type="ECO:0000259" key="2">
    <source>
        <dbReference type="PROSITE" id="PS50127"/>
    </source>
</evidence>
<evidence type="ECO:0000313" key="4">
    <source>
        <dbReference type="Proteomes" id="UP000295252"/>
    </source>
</evidence>
<feature type="compositionally biased region" description="Basic and acidic residues" evidence="1">
    <location>
        <begin position="89"/>
        <end position="110"/>
    </location>
</feature>
<dbReference type="InParanoid" id="A0A068UCF8"/>
<dbReference type="CDD" id="cd23794">
    <property type="entry name" value="UBCc_UBE2F_UBE2M"/>
    <property type="match status" value="1"/>
</dbReference>
<dbReference type="InterPro" id="IPR000608">
    <property type="entry name" value="UBC"/>
</dbReference>
<organism evidence="3 4">
    <name type="scientific">Coffea canephora</name>
    <name type="common">Robusta coffee</name>
    <dbReference type="NCBI Taxonomy" id="49390"/>
    <lineage>
        <taxon>Eukaryota</taxon>
        <taxon>Viridiplantae</taxon>
        <taxon>Streptophyta</taxon>
        <taxon>Embryophyta</taxon>
        <taxon>Tracheophyta</taxon>
        <taxon>Spermatophyta</taxon>
        <taxon>Magnoliopsida</taxon>
        <taxon>eudicotyledons</taxon>
        <taxon>Gunneridae</taxon>
        <taxon>Pentapetalae</taxon>
        <taxon>asterids</taxon>
        <taxon>lamiids</taxon>
        <taxon>Gentianales</taxon>
        <taxon>Rubiaceae</taxon>
        <taxon>Ixoroideae</taxon>
        <taxon>Gardenieae complex</taxon>
        <taxon>Bertiereae - Coffeeae clade</taxon>
        <taxon>Coffeeae</taxon>
        <taxon>Coffea</taxon>
    </lineage>
</organism>
<dbReference type="SUPFAM" id="SSF54495">
    <property type="entry name" value="UBC-like"/>
    <property type="match status" value="1"/>
</dbReference>
<dbReference type="EMBL" id="HG739104">
    <property type="protein sequence ID" value="CDP06205.1"/>
    <property type="molecule type" value="Genomic_DNA"/>
</dbReference>
<dbReference type="InterPro" id="IPR016135">
    <property type="entry name" value="UBQ-conjugating_enzyme/RWD"/>
</dbReference>
<dbReference type="Gramene" id="CDP06205">
    <property type="protein sequence ID" value="CDP06205"/>
    <property type="gene ID" value="GSCOC_T00022885001"/>
</dbReference>
<gene>
    <name evidence="3" type="ORF">GSCOC_T00022885001</name>
</gene>
<proteinExistence type="predicted"/>
<dbReference type="PhylomeDB" id="A0A068UCF8"/>
<dbReference type="Gene3D" id="3.10.110.10">
    <property type="entry name" value="Ubiquitin Conjugating Enzyme"/>
    <property type="match status" value="1"/>
</dbReference>
<protein>
    <recommendedName>
        <fullName evidence="2">UBC core domain-containing protein</fullName>
    </recommendedName>
</protein>
<accession>A0A068UCF8</accession>
<dbReference type="Pfam" id="PF00179">
    <property type="entry name" value="UQ_con"/>
    <property type="match status" value="1"/>
</dbReference>